<feature type="compositionally biased region" description="Polar residues" evidence="1">
    <location>
        <begin position="409"/>
        <end position="418"/>
    </location>
</feature>
<feature type="transmembrane region" description="Helical" evidence="2">
    <location>
        <begin position="17"/>
        <end position="42"/>
    </location>
</feature>
<dbReference type="EMBL" id="JBFTWV010000048">
    <property type="protein sequence ID" value="KAL2794142.1"/>
    <property type="molecule type" value="Genomic_DNA"/>
</dbReference>
<feature type="transmembrane region" description="Helical" evidence="2">
    <location>
        <begin position="140"/>
        <end position="161"/>
    </location>
</feature>
<feature type="transmembrane region" description="Helical" evidence="2">
    <location>
        <begin position="97"/>
        <end position="120"/>
    </location>
</feature>
<evidence type="ECO:0000256" key="1">
    <source>
        <dbReference type="SAM" id="MobiDB-lite"/>
    </source>
</evidence>
<feature type="region of interest" description="Disordered" evidence="1">
    <location>
        <begin position="275"/>
        <end position="321"/>
    </location>
</feature>
<feature type="compositionally biased region" description="Low complexity" evidence="1">
    <location>
        <begin position="285"/>
        <end position="298"/>
    </location>
</feature>
<keyword evidence="2" id="KW-0472">Membrane</keyword>
<feature type="transmembrane region" description="Helical" evidence="2">
    <location>
        <begin position="54"/>
        <end position="76"/>
    </location>
</feature>
<feature type="compositionally biased region" description="Low complexity" evidence="1">
    <location>
        <begin position="366"/>
        <end position="375"/>
    </location>
</feature>
<reference evidence="3 4" key="1">
    <citation type="submission" date="2024-07" db="EMBL/GenBank/DDBJ databases">
        <title>Section-level genome sequencing and comparative genomics of Aspergillus sections Usti and Cavernicolus.</title>
        <authorList>
            <consortium name="Lawrence Berkeley National Laboratory"/>
            <person name="Nybo J.L."/>
            <person name="Vesth T.C."/>
            <person name="Theobald S."/>
            <person name="Frisvad J.C."/>
            <person name="Larsen T.O."/>
            <person name="Kjaerboelling I."/>
            <person name="Rothschild-Mancinelli K."/>
            <person name="Lyhne E.K."/>
            <person name="Kogle M.E."/>
            <person name="Barry K."/>
            <person name="Clum A."/>
            <person name="Na H."/>
            <person name="Ledsgaard L."/>
            <person name="Lin J."/>
            <person name="Lipzen A."/>
            <person name="Kuo A."/>
            <person name="Riley R."/>
            <person name="Mondo S."/>
            <person name="Labutti K."/>
            <person name="Haridas S."/>
            <person name="Pangalinan J."/>
            <person name="Salamov A.A."/>
            <person name="Simmons B.A."/>
            <person name="Magnuson J.K."/>
            <person name="Chen J."/>
            <person name="Drula E."/>
            <person name="Henrissat B."/>
            <person name="Wiebenga A."/>
            <person name="Lubbers R.J."/>
            <person name="Gomes A.C."/>
            <person name="Makela M.R."/>
            <person name="Stajich J."/>
            <person name="Grigoriev I.V."/>
            <person name="Mortensen U.H."/>
            <person name="De Vries R.P."/>
            <person name="Baker S.E."/>
            <person name="Andersen M.R."/>
        </authorList>
    </citation>
    <scope>NUCLEOTIDE SEQUENCE [LARGE SCALE GENOMIC DNA]</scope>
    <source>
        <strain evidence="3 4">CBS 209.92</strain>
    </source>
</reference>
<feature type="region of interest" description="Disordered" evidence="1">
    <location>
        <begin position="219"/>
        <end position="241"/>
    </location>
</feature>
<evidence type="ECO:0000313" key="4">
    <source>
        <dbReference type="Proteomes" id="UP001610563"/>
    </source>
</evidence>
<name>A0ABR4G566_9EURO</name>
<evidence type="ECO:0000313" key="3">
    <source>
        <dbReference type="EMBL" id="KAL2794142.1"/>
    </source>
</evidence>
<keyword evidence="2" id="KW-1133">Transmembrane helix</keyword>
<accession>A0ABR4G566</accession>
<keyword evidence="4" id="KW-1185">Reference proteome</keyword>
<gene>
    <name evidence="3" type="ORF">BJX66DRAFT_351319</name>
</gene>
<proteinExistence type="predicted"/>
<feature type="region of interest" description="Disordered" evidence="1">
    <location>
        <begin position="362"/>
        <end position="464"/>
    </location>
</feature>
<organism evidence="3 4">
    <name type="scientific">Aspergillus keveii</name>
    <dbReference type="NCBI Taxonomy" id="714993"/>
    <lineage>
        <taxon>Eukaryota</taxon>
        <taxon>Fungi</taxon>
        <taxon>Dikarya</taxon>
        <taxon>Ascomycota</taxon>
        <taxon>Pezizomycotina</taxon>
        <taxon>Eurotiomycetes</taxon>
        <taxon>Eurotiomycetidae</taxon>
        <taxon>Eurotiales</taxon>
        <taxon>Aspergillaceae</taxon>
        <taxon>Aspergillus</taxon>
        <taxon>Aspergillus subgen. Nidulantes</taxon>
    </lineage>
</organism>
<protein>
    <submittedName>
        <fullName evidence="3">Uncharacterized protein</fullName>
    </submittedName>
</protein>
<feature type="compositionally biased region" description="Pro residues" evidence="1">
    <location>
        <begin position="376"/>
        <end position="387"/>
    </location>
</feature>
<feature type="compositionally biased region" description="Polar residues" evidence="1">
    <location>
        <begin position="434"/>
        <end position="460"/>
    </location>
</feature>
<evidence type="ECO:0000256" key="2">
    <source>
        <dbReference type="SAM" id="Phobius"/>
    </source>
</evidence>
<sequence length="565" mass="62426">MPYHSVSSRRGGSWTKVVIFVSLYVMLFQSLIEWVVVVYLYAIKHVDFKMAPSLIFALIASFFTVPLVILHSFLSWQYNRVIGYESQKKVLHTVCTYILRLTILIWLGASVAGLVVVSQQAFCLPETATDGFWKAGISCALHRAVVIVSVLSFLTVCLYFCSRELCERPYDVSLLGIYKPLSSREGSIVSESTLTSEKNLKRDIFCVCRNPDITYGRNPYTTSSDNSEGSSFTPSIQQPSPIRPTSFLRFGADPVAEAEYLSGTTVTPGTLRDQYFPGVSRTPSAATTHTTHQAHGQALPELPAGSGTPAKTNHKRDKSSISSLLRFLPKSFPASQPLSADPQIRALAEESAHIDLEKQEVPQVAPEPTLEEQQSPPEPPAKPPQPPPKDDQPYQPPSQPTRAVPTPSLPRSTTTNSADAPEVVTPAPLRIRRSSTTAASPLSQNPNRASGSWATLLNPTQPRPMRMSTMRIPQRQSQFDPVYAPRYTQSQRFPSGRNRYSRHLRRNDFEPYQHSSLRRPRSSTFGSVSIVSVPGHLDCIRETGASLDELPPGFDRGAEAGSTRN</sequence>
<keyword evidence="2" id="KW-0812">Transmembrane</keyword>
<feature type="compositionally biased region" description="Polar residues" evidence="1">
    <location>
        <begin position="219"/>
        <end position="240"/>
    </location>
</feature>
<dbReference type="Proteomes" id="UP001610563">
    <property type="component" value="Unassembled WGS sequence"/>
</dbReference>
<comment type="caution">
    <text evidence="3">The sequence shown here is derived from an EMBL/GenBank/DDBJ whole genome shotgun (WGS) entry which is preliminary data.</text>
</comment>